<feature type="domain" description="Thioesterase" evidence="1">
    <location>
        <begin position="35"/>
        <end position="140"/>
    </location>
</feature>
<keyword evidence="3" id="KW-1185">Reference proteome</keyword>
<gene>
    <name evidence="2" type="ORF">F5544_31120</name>
</gene>
<reference evidence="2 3" key="1">
    <citation type="journal article" date="2019" name="ACS Chem. Biol.">
        <title>Identification and Mobilization of a Cryptic Antibiotic Biosynthesis Gene Locus from a Human-Pathogenic Nocardia Isolate.</title>
        <authorList>
            <person name="Herisse M."/>
            <person name="Ishida K."/>
            <person name="Porter J.L."/>
            <person name="Howden B."/>
            <person name="Hertweck C."/>
            <person name="Stinear T.P."/>
            <person name="Pidot S.J."/>
        </authorList>
    </citation>
    <scope>NUCLEOTIDE SEQUENCE [LARGE SCALE GENOMIC DNA]</scope>
    <source>
        <strain evidence="2 3">AUSMDU00012717</strain>
    </source>
</reference>
<dbReference type="EMBL" id="CP046172">
    <property type="protein sequence ID" value="QIS14066.1"/>
    <property type="molecule type" value="Genomic_DNA"/>
</dbReference>
<protein>
    <recommendedName>
        <fullName evidence="1">Thioesterase domain-containing protein</fullName>
    </recommendedName>
</protein>
<evidence type="ECO:0000259" key="1">
    <source>
        <dbReference type="Pfam" id="PF00975"/>
    </source>
</evidence>
<dbReference type="Gene3D" id="3.40.50.1820">
    <property type="entry name" value="alpha/beta hydrolase"/>
    <property type="match status" value="1"/>
</dbReference>
<organism evidence="2 3">
    <name type="scientific">Nocardia arthritidis</name>
    <dbReference type="NCBI Taxonomy" id="228602"/>
    <lineage>
        <taxon>Bacteria</taxon>
        <taxon>Bacillati</taxon>
        <taxon>Actinomycetota</taxon>
        <taxon>Actinomycetes</taxon>
        <taxon>Mycobacteriales</taxon>
        <taxon>Nocardiaceae</taxon>
        <taxon>Nocardia</taxon>
    </lineage>
</organism>
<dbReference type="RefSeq" id="WP_167476523.1">
    <property type="nucleotide sequence ID" value="NZ_CP046172.1"/>
</dbReference>
<name>A0A6G9YM07_9NOCA</name>
<accession>A0A6G9YM07</accession>
<dbReference type="KEGG" id="nah:F5544_31120"/>
<dbReference type="AlphaFoldDB" id="A0A6G9YM07"/>
<dbReference type="Proteomes" id="UP000503540">
    <property type="component" value="Chromosome"/>
</dbReference>
<evidence type="ECO:0000313" key="2">
    <source>
        <dbReference type="EMBL" id="QIS14066.1"/>
    </source>
</evidence>
<proteinExistence type="predicted"/>
<dbReference type="InterPro" id="IPR029058">
    <property type="entry name" value="AB_hydrolase_fold"/>
</dbReference>
<evidence type="ECO:0000313" key="3">
    <source>
        <dbReference type="Proteomes" id="UP000503540"/>
    </source>
</evidence>
<dbReference type="Pfam" id="PF00975">
    <property type="entry name" value="Thioesterase"/>
    <property type="match status" value="1"/>
</dbReference>
<dbReference type="SUPFAM" id="SSF53474">
    <property type="entry name" value="alpha/beta-Hydrolases"/>
    <property type="match status" value="1"/>
</dbReference>
<dbReference type="InterPro" id="IPR001031">
    <property type="entry name" value="Thioesterase"/>
</dbReference>
<sequence>MNLPTDLLLPLTSDFASRTTSRHPAPTTAPMMLVQPGGFPANSFRRLAQKLAPRISLTVVDLDGIPEHRMATLTGRPCPLTVDEVAERIRAALANRGLFAAPMWLLSGWSFGGVIAYALYTALPIGERPRGLLLLDSVAPVPPYLPAGDRLPFALILPWFASYLGARSGRALDLPAQLFVRADGESGLRIVLDAALAAEALPPETTLPGLRKLFHAYVDNVLRHVRMSRMWQPRPTSGPITVVRPDRGLFGTRDALGWERLGDNVQVRWTSANHYSLLSDRVAIDAIADTALACLCGIRARMPS</sequence>